<feature type="compositionally biased region" description="Polar residues" evidence="1">
    <location>
        <begin position="271"/>
        <end position="284"/>
    </location>
</feature>
<accession>A0A067T670</accession>
<proteinExistence type="predicted"/>
<protein>
    <recommendedName>
        <fullName evidence="4">Arrestin-like N-terminal domain-containing protein</fullName>
    </recommendedName>
</protein>
<keyword evidence="3" id="KW-1185">Reference proteome</keyword>
<feature type="compositionally biased region" description="Low complexity" evidence="1">
    <location>
        <begin position="301"/>
        <end position="313"/>
    </location>
</feature>
<dbReference type="Proteomes" id="UP000027222">
    <property type="component" value="Unassembled WGS sequence"/>
</dbReference>
<feature type="region of interest" description="Disordered" evidence="1">
    <location>
        <begin position="220"/>
        <end position="241"/>
    </location>
</feature>
<sequence length="644" mass="69766">MSTFSDPRSQVAGRSRLRAFFKRPLSNLLVNPLANTNPVPRNTIIDGSSTPAQDAGVGIHEDISLSAAASEITLVNTIRQRSPTPLTINIPPRYSLLSPRSSAIVTPSCLGNNHDNDLRVSGIKHSFPIRTNKPWATLSTYSPRSVPGLIQDERAKSKDSKLPRFLGSVPMLGTVELDLESSQTIQQISITVRGKIVTGYLVDESYTFLDDKRILWHKSMGSPPSPSAALPSDTQAKAPQGKLSGSYQIPFSFPFPTLFNPKLCAAVSPESASPTALSPKSSDSFDIDWPSPHDECSPVASSSRSPITSFSPRNSWASASRRSTSMDEHAFQMSPTPQSFMEGDIMATVQYELIVHIAHGFLRPDSRIKTSVAYLPCITSSQVSVKRKEASERSNIAPGPLSDPEGWFALPLCAISGELGGAGGQKVSIDCTLYLANPLSYARGTYIPCYLTFSGDDSDSLNILCAPSSPNVRLIRRLRHFSPHGGDEVPDRNVNNRMEQNFDTASAGVNPMYGILPFAAGGSGKGSSLKTVITEAGKATWRVPSWDVPQDSNTRHFEGEIRLSSDLQPTCLCPIFQVEYFVEMLPLATPGFEPIPASDCVEAIDTQTQVLTSHPVHIATLCPPVSSPSVVFTELPEVQRKPML</sequence>
<dbReference type="AlphaFoldDB" id="A0A067T670"/>
<dbReference type="Gene3D" id="2.60.40.640">
    <property type="match status" value="1"/>
</dbReference>
<evidence type="ECO:0000313" key="3">
    <source>
        <dbReference type="Proteomes" id="UP000027222"/>
    </source>
</evidence>
<feature type="region of interest" description="Disordered" evidence="1">
    <location>
        <begin position="271"/>
        <end position="321"/>
    </location>
</feature>
<name>A0A067T670_GALM3</name>
<gene>
    <name evidence="2" type="ORF">GALMADRAFT_223891</name>
</gene>
<organism evidence="2 3">
    <name type="scientific">Galerina marginata (strain CBS 339.88)</name>
    <dbReference type="NCBI Taxonomy" id="685588"/>
    <lineage>
        <taxon>Eukaryota</taxon>
        <taxon>Fungi</taxon>
        <taxon>Dikarya</taxon>
        <taxon>Basidiomycota</taxon>
        <taxon>Agaricomycotina</taxon>
        <taxon>Agaricomycetes</taxon>
        <taxon>Agaricomycetidae</taxon>
        <taxon>Agaricales</taxon>
        <taxon>Agaricineae</taxon>
        <taxon>Strophariaceae</taxon>
        <taxon>Galerina</taxon>
    </lineage>
</organism>
<dbReference type="EMBL" id="KL142374">
    <property type="protein sequence ID" value="KDR78631.1"/>
    <property type="molecule type" value="Genomic_DNA"/>
</dbReference>
<evidence type="ECO:0008006" key="4">
    <source>
        <dbReference type="Google" id="ProtNLM"/>
    </source>
</evidence>
<dbReference type="InterPro" id="IPR014752">
    <property type="entry name" value="Arrestin-like_C"/>
</dbReference>
<evidence type="ECO:0000313" key="2">
    <source>
        <dbReference type="EMBL" id="KDR78631.1"/>
    </source>
</evidence>
<evidence type="ECO:0000256" key="1">
    <source>
        <dbReference type="SAM" id="MobiDB-lite"/>
    </source>
</evidence>
<reference evidence="3" key="1">
    <citation type="journal article" date="2014" name="Proc. Natl. Acad. Sci. U.S.A.">
        <title>Extensive sampling of basidiomycete genomes demonstrates inadequacy of the white-rot/brown-rot paradigm for wood decay fungi.</title>
        <authorList>
            <person name="Riley R."/>
            <person name="Salamov A.A."/>
            <person name="Brown D.W."/>
            <person name="Nagy L.G."/>
            <person name="Floudas D."/>
            <person name="Held B.W."/>
            <person name="Levasseur A."/>
            <person name="Lombard V."/>
            <person name="Morin E."/>
            <person name="Otillar R."/>
            <person name="Lindquist E.A."/>
            <person name="Sun H."/>
            <person name="LaButti K.M."/>
            <person name="Schmutz J."/>
            <person name="Jabbour D."/>
            <person name="Luo H."/>
            <person name="Baker S.E."/>
            <person name="Pisabarro A.G."/>
            <person name="Walton J.D."/>
            <person name="Blanchette R.A."/>
            <person name="Henrissat B."/>
            <person name="Martin F."/>
            <person name="Cullen D."/>
            <person name="Hibbett D.S."/>
            <person name="Grigoriev I.V."/>
        </authorList>
    </citation>
    <scope>NUCLEOTIDE SEQUENCE [LARGE SCALE GENOMIC DNA]</scope>
    <source>
        <strain evidence="3">CBS 339.88</strain>
    </source>
</reference>
<dbReference type="OrthoDB" id="3262423at2759"/>
<dbReference type="HOGENOM" id="CLU_025691_1_0_1"/>